<protein>
    <submittedName>
        <fullName evidence="3">Uncharacterized protein</fullName>
    </submittedName>
</protein>
<keyword evidence="1" id="KW-0175">Coiled coil</keyword>
<feature type="transmembrane region" description="Helical" evidence="2">
    <location>
        <begin position="51"/>
        <end position="72"/>
    </location>
</feature>
<keyword evidence="2" id="KW-0812">Transmembrane</keyword>
<sequence>MSNYPTRKKPSLKTKELVSVYLISGLIFVYVLFTFEVAGQVAQQPNLASQLNIAIMILMSLVIAIVVGYLVYRLKSMIHDQYSQGIKWLQFELTKATEDENRDINVDLNLPKELIHLAFSWVDIKKVFAEERKQFLENINDLQQEKKLLQEQISKLETALQKSVDTPISTITENESNDNDYSEDQVSEFIAKMQQDFESETHSVVCLTSSTPEEINRYKEQLEYRVSWLQVLLQEAEKELKLLHILFTN</sequence>
<proteinExistence type="predicted"/>
<evidence type="ECO:0000313" key="4">
    <source>
        <dbReference type="Proteomes" id="UP000030321"/>
    </source>
</evidence>
<reference evidence="4" key="1">
    <citation type="journal article" date="2015" name="Genome">
        <title>Whole Genome Sequence of the Non-Microcystin-Producing Microcystis aeruginosa Strain NIES-44.</title>
        <authorList>
            <person name="Okano K."/>
            <person name="Miyata N."/>
            <person name="Ozaki Y."/>
        </authorList>
    </citation>
    <scope>NUCLEOTIDE SEQUENCE [LARGE SCALE GENOMIC DNA]</scope>
    <source>
        <strain evidence="4">NIES-44</strain>
    </source>
</reference>
<evidence type="ECO:0000313" key="3">
    <source>
        <dbReference type="EMBL" id="GAL92008.1"/>
    </source>
</evidence>
<dbReference type="EMBL" id="BBPA01000018">
    <property type="protein sequence ID" value="GAL92008.1"/>
    <property type="molecule type" value="Genomic_DNA"/>
</dbReference>
<comment type="caution">
    <text evidence="3">The sequence shown here is derived from an EMBL/GenBank/DDBJ whole genome shotgun (WGS) entry which is preliminary data.</text>
</comment>
<evidence type="ECO:0000256" key="2">
    <source>
        <dbReference type="SAM" id="Phobius"/>
    </source>
</evidence>
<keyword evidence="2" id="KW-0472">Membrane</keyword>
<evidence type="ECO:0000256" key="1">
    <source>
        <dbReference type="SAM" id="Coils"/>
    </source>
</evidence>
<name>A0A0A1VRF5_MICAE</name>
<feature type="coiled-coil region" evidence="1">
    <location>
        <begin position="125"/>
        <end position="166"/>
    </location>
</feature>
<gene>
    <name evidence="3" type="ORF">N44_00296</name>
</gene>
<dbReference type="RefSeq" id="WP_045357567.1">
    <property type="nucleotide sequence ID" value="NZ_BBPA01000018.1"/>
</dbReference>
<organism evidence="3 4">
    <name type="scientific">Microcystis aeruginosa NIES-44</name>
    <dbReference type="NCBI Taxonomy" id="449439"/>
    <lineage>
        <taxon>Bacteria</taxon>
        <taxon>Bacillati</taxon>
        <taxon>Cyanobacteriota</taxon>
        <taxon>Cyanophyceae</taxon>
        <taxon>Oscillatoriophycideae</taxon>
        <taxon>Chroococcales</taxon>
        <taxon>Microcystaceae</taxon>
        <taxon>Microcystis</taxon>
    </lineage>
</organism>
<dbReference type="Proteomes" id="UP000030321">
    <property type="component" value="Unassembled WGS sequence"/>
</dbReference>
<keyword evidence="2" id="KW-1133">Transmembrane helix</keyword>
<accession>A0A0A1VRF5</accession>
<dbReference type="AlphaFoldDB" id="A0A0A1VRF5"/>
<feature type="transmembrane region" description="Helical" evidence="2">
    <location>
        <begin position="20"/>
        <end position="39"/>
    </location>
</feature>